<reference evidence="2" key="1">
    <citation type="submission" date="2023-07" db="EMBL/GenBank/DDBJ databases">
        <title>draft genome sequence of fig (Ficus carica).</title>
        <authorList>
            <person name="Takahashi T."/>
            <person name="Nishimura K."/>
        </authorList>
    </citation>
    <scope>NUCLEOTIDE SEQUENCE</scope>
</reference>
<name>A0AA88DTF9_FICCA</name>
<evidence type="ECO:0000313" key="2">
    <source>
        <dbReference type="EMBL" id="GMN60955.1"/>
    </source>
</evidence>
<dbReference type="EMBL" id="BTGU01000104">
    <property type="protein sequence ID" value="GMN60955.1"/>
    <property type="molecule type" value="Genomic_DNA"/>
</dbReference>
<protein>
    <recommendedName>
        <fullName evidence="4">CC-NBS-LRR protein</fullName>
    </recommendedName>
</protein>
<dbReference type="SUPFAM" id="SSF52058">
    <property type="entry name" value="L domain-like"/>
    <property type="match status" value="1"/>
</dbReference>
<keyword evidence="1" id="KW-0611">Plant defense</keyword>
<gene>
    <name evidence="2" type="ORF">TIFTF001_030064</name>
</gene>
<dbReference type="PANTHER" id="PTHR36766">
    <property type="entry name" value="PLANT BROAD-SPECTRUM MILDEW RESISTANCE PROTEIN RPW8"/>
    <property type="match status" value="1"/>
</dbReference>
<evidence type="ECO:0000256" key="1">
    <source>
        <dbReference type="ARBA" id="ARBA00022821"/>
    </source>
</evidence>
<dbReference type="GO" id="GO:0006952">
    <property type="term" value="P:defense response"/>
    <property type="evidence" value="ECO:0007669"/>
    <property type="project" value="UniProtKB-KW"/>
</dbReference>
<proteinExistence type="predicted"/>
<evidence type="ECO:0000313" key="3">
    <source>
        <dbReference type="Proteomes" id="UP001187192"/>
    </source>
</evidence>
<evidence type="ECO:0008006" key="4">
    <source>
        <dbReference type="Google" id="ProtNLM"/>
    </source>
</evidence>
<dbReference type="InterPro" id="IPR032675">
    <property type="entry name" value="LRR_dom_sf"/>
</dbReference>
<dbReference type="PANTHER" id="PTHR36766:SF45">
    <property type="entry name" value="NB-ARC DOMAIN-CONTAINING PROTEIN"/>
    <property type="match status" value="1"/>
</dbReference>
<organism evidence="2 3">
    <name type="scientific">Ficus carica</name>
    <name type="common">Common fig</name>
    <dbReference type="NCBI Taxonomy" id="3494"/>
    <lineage>
        <taxon>Eukaryota</taxon>
        <taxon>Viridiplantae</taxon>
        <taxon>Streptophyta</taxon>
        <taxon>Embryophyta</taxon>
        <taxon>Tracheophyta</taxon>
        <taxon>Spermatophyta</taxon>
        <taxon>Magnoliopsida</taxon>
        <taxon>eudicotyledons</taxon>
        <taxon>Gunneridae</taxon>
        <taxon>Pentapetalae</taxon>
        <taxon>rosids</taxon>
        <taxon>fabids</taxon>
        <taxon>Rosales</taxon>
        <taxon>Moraceae</taxon>
        <taxon>Ficeae</taxon>
        <taxon>Ficus</taxon>
    </lineage>
</organism>
<dbReference type="Proteomes" id="UP001187192">
    <property type="component" value="Unassembled WGS sequence"/>
</dbReference>
<comment type="caution">
    <text evidence="2">The sequence shown here is derived from an EMBL/GenBank/DDBJ whole genome shotgun (WGS) entry which is preliminary data.</text>
</comment>
<dbReference type="Gene3D" id="3.80.10.10">
    <property type="entry name" value="Ribonuclease Inhibitor"/>
    <property type="match status" value="2"/>
</dbReference>
<keyword evidence="3" id="KW-1185">Reference proteome</keyword>
<accession>A0AA88DTF9</accession>
<dbReference type="AlphaFoldDB" id="A0AA88DTF9"/>
<sequence length="205" mass="23117">MLGSCESLRSFPLNSFPKLKQLSIYCSESLESLSVSDGLCEDLRFLSSLHIRDCLTFVSFPEAGLSAPDLTSLEIENCEKLKSLLKKMHDLLPSLKFLFINDCPEIESFPEDGLPFSFYEDVESFPEEGLLPNTITSLSISRFPCLKALDKNGLQELTSLKKLDISNCPELQKFTEEGFPISLEQLRISSCPLLEKKCNREKGQY</sequence>